<dbReference type="AlphaFoldDB" id="A0AAV7IRP9"/>
<proteinExistence type="predicted"/>
<name>A0AAV7IRP9_COTGL</name>
<dbReference type="EMBL" id="JAHXZJ010001119">
    <property type="protein sequence ID" value="KAH0555579.1"/>
    <property type="molecule type" value="Genomic_DNA"/>
</dbReference>
<evidence type="ECO:0000313" key="1">
    <source>
        <dbReference type="EMBL" id="KAH0555579.1"/>
    </source>
</evidence>
<reference evidence="1 2" key="1">
    <citation type="journal article" date="2021" name="J. Hered.">
        <title>A chromosome-level genome assembly of the parasitoid wasp, Cotesia glomerata (Hymenoptera: Braconidae).</title>
        <authorList>
            <person name="Pinto B.J."/>
            <person name="Weis J.J."/>
            <person name="Gamble T."/>
            <person name="Ode P.J."/>
            <person name="Paul R."/>
            <person name="Zaspel J.M."/>
        </authorList>
    </citation>
    <scope>NUCLEOTIDE SEQUENCE [LARGE SCALE GENOMIC DNA]</scope>
    <source>
        <strain evidence="1">CgM1</strain>
    </source>
</reference>
<evidence type="ECO:0000313" key="2">
    <source>
        <dbReference type="Proteomes" id="UP000826195"/>
    </source>
</evidence>
<sequence length="71" mass="8034">MLESSNRHVSTSAEGLLLIGSEKAAQEKKAKWWIDWVIPAATDGQTRSSWTSCQQGLWFPMLSQAEYFNET</sequence>
<comment type="caution">
    <text evidence="1">The sequence shown here is derived from an EMBL/GenBank/DDBJ whole genome shotgun (WGS) entry which is preliminary data.</text>
</comment>
<keyword evidence="2" id="KW-1185">Reference proteome</keyword>
<protein>
    <submittedName>
        <fullName evidence="1">Uncharacterized protein</fullName>
    </submittedName>
</protein>
<gene>
    <name evidence="1" type="ORF">KQX54_020249</name>
</gene>
<accession>A0AAV7IRP9</accession>
<organism evidence="1 2">
    <name type="scientific">Cotesia glomerata</name>
    <name type="common">Lepidopteran parasitic wasp</name>
    <name type="synonym">Apanteles glomeratus</name>
    <dbReference type="NCBI Taxonomy" id="32391"/>
    <lineage>
        <taxon>Eukaryota</taxon>
        <taxon>Metazoa</taxon>
        <taxon>Ecdysozoa</taxon>
        <taxon>Arthropoda</taxon>
        <taxon>Hexapoda</taxon>
        <taxon>Insecta</taxon>
        <taxon>Pterygota</taxon>
        <taxon>Neoptera</taxon>
        <taxon>Endopterygota</taxon>
        <taxon>Hymenoptera</taxon>
        <taxon>Apocrita</taxon>
        <taxon>Ichneumonoidea</taxon>
        <taxon>Braconidae</taxon>
        <taxon>Microgastrinae</taxon>
        <taxon>Cotesia</taxon>
    </lineage>
</organism>
<dbReference type="Proteomes" id="UP000826195">
    <property type="component" value="Unassembled WGS sequence"/>
</dbReference>